<keyword evidence="2" id="KW-1185">Reference proteome</keyword>
<protein>
    <submittedName>
        <fullName evidence="1">Uncharacterized protein</fullName>
    </submittedName>
</protein>
<organism evidence="1 2">
    <name type="scientific">Podospora fimiseda</name>
    <dbReference type="NCBI Taxonomy" id="252190"/>
    <lineage>
        <taxon>Eukaryota</taxon>
        <taxon>Fungi</taxon>
        <taxon>Dikarya</taxon>
        <taxon>Ascomycota</taxon>
        <taxon>Pezizomycotina</taxon>
        <taxon>Sordariomycetes</taxon>
        <taxon>Sordariomycetidae</taxon>
        <taxon>Sordariales</taxon>
        <taxon>Podosporaceae</taxon>
        <taxon>Podospora</taxon>
    </lineage>
</organism>
<accession>A0AAN7BQZ0</accession>
<sequence length="377" mass="42263">MIHLLGSPPIDAALVTPRTSCKTLDPPSRFSLRDNMGDKTAHSCTPVSRSALSEGASVIEPQGPTETELQLREMLRVKDETIRQRDLKISKLVNDLIHTQLELRRNAYLDDSQLIASWKSLEQSISQLVIRIYDAEPGNSIASDRALKHISEDLCNSSALTYSDIQTRPINLRRPLIEAYIWGVLMRDVFGAQGHIWAGQAHHPITKLRSDLEDYAHKGLLEAAEYMQWFSRTASMMDIIYDNEQLCSARINATARKIGETLYDLEKGKSDGPAPELRKIVKAACDLDFEMAKSNAQYLVCMYSERDTSPKPPSCQKYGMEFDSTNMEDTFASVGMNWRNRRVDIVRSPGIIKIGTGLGSEYGVATVLVKRKVICLP</sequence>
<comment type="caution">
    <text evidence="1">The sequence shown here is derived from an EMBL/GenBank/DDBJ whole genome shotgun (WGS) entry which is preliminary data.</text>
</comment>
<gene>
    <name evidence="1" type="ORF">QBC38DRAFT_477032</name>
</gene>
<evidence type="ECO:0000313" key="1">
    <source>
        <dbReference type="EMBL" id="KAK4227812.1"/>
    </source>
</evidence>
<name>A0AAN7BQZ0_9PEZI</name>
<proteinExistence type="predicted"/>
<reference evidence="1" key="1">
    <citation type="journal article" date="2023" name="Mol. Phylogenet. Evol.">
        <title>Genome-scale phylogeny and comparative genomics of the fungal order Sordariales.</title>
        <authorList>
            <person name="Hensen N."/>
            <person name="Bonometti L."/>
            <person name="Westerberg I."/>
            <person name="Brannstrom I.O."/>
            <person name="Guillou S."/>
            <person name="Cros-Aarteil S."/>
            <person name="Calhoun S."/>
            <person name="Haridas S."/>
            <person name="Kuo A."/>
            <person name="Mondo S."/>
            <person name="Pangilinan J."/>
            <person name="Riley R."/>
            <person name="LaButti K."/>
            <person name="Andreopoulos B."/>
            <person name="Lipzen A."/>
            <person name="Chen C."/>
            <person name="Yan M."/>
            <person name="Daum C."/>
            <person name="Ng V."/>
            <person name="Clum A."/>
            <person name="Steindorff A."/>
            <person name="Ohm R.A."/>
            <person name="Martin F."/>
            <person name="Silar P."/>
            <person name="Natvig D.O."/>
            <person name="Lalanne C."/>
            <person name="Gautier V."/>
            <person name="Ament-Velasquez S.L."/>
            <person name="Kruys A."/>
            <person name="Hutchinson M.I."/>
            <person name="Powell A.J."/>
            <person name="Barry K."/>
            <person name="Miller A.N."/>
            <person name="Grigoriev I.V."/>
            <person name="Debuchy R."/>
            <person name="Gladieux P."/>
            <person name="Hiltunen Thoren M."/>
            <person name="Johannesson H."/>
        </authorList>
    </citation>
    <scope>NUCLEOTIDE SEQUENCE</scope>
    <source>
        <strain evidence="1">CBS 990.96</strain>
    </source>
</reference>
<dbReference type="AlphaFoldDB" id="A0AAN7BQZ0"/>
<dbReference type="Proteomes" id="UP001301958">
    <property type="component" value="Unassembled WGS sequence"/>
</dbReference>
<reference evidence="1" key="2">
    <citation type="submission" date="2023-05" db="EMBL/GenBank/DDBJ databases">
        <authorList>
            <consortium name="Lawrence Berkeley National Laboratory"/>
            <person name="Steindorff A."/>
            <person name="Hensen N."/>
            <person name="Bonometti L."/>
            <person name="Westerberg I."/>
            <person name="Brannstrom I.O."/>
            <person name="Guillou S."/>
            <person name="Cros-Aarteil S."/>
            <person name="Calhoun S."/>
            <person name="Haridas S."/>
            <person name="Kuo A."/>
            <person name="Mondo S."/>
            <person name="Pangilinan J."/>
            <person name="Riley R."/>
            <person name="Labutti K."/>
            <person name="Andreopoulos B."/>
            <person name="Lipzen A."/>
            <person name="Chen C."/>
            <person name="Yanf M."/>
            <person name="Daum C."/>
            <person name="Ng V."/>
            <person name="Clum A."/>
            <person name="Ohm R."/>
            <person name="Martin F."/>
            <person name="Silar P."/>
            <person name="Natvig D."/>
            <person name="Lalanne C."/>
            <person name="Gautier V."/>
            <person name="Ament-Velasquez S.L."/>
            <person name="Kruys A."/>
            <person name="Hutchinson M.I."/>
            <person name="Powell A.J."/>
            <person name="Barry K."/>
            <person name="Miller A.N."/>
            <person name="Grigoriev I.V."/>
            <person name="Debuchy R."/>
            <person name="Gladieux P."/>
            <person name="Thoren M.H."/>
            <person name="Johannesson H."/>
        </authorList>
    </citation>
    <scope>NUCLEOTIDE SEQUENCE</scope>
    <source>
        <strain evidence="1">CBS 990.96</strain>
    </source>
</reference>
<evidence type="ECO:0000313" key="2">
    <source>
        <dbReference type="Proteomes" id="UP001301958"/>
    </source>
</evidence>
<dbReference type="EMBL" id="MU865327">
    <property type="protein sequence ID" value="KAK4227812.1"/>
    <property type="molecule type" value="Genomic_DNA"/>
</dbReference>